<dbReference type="GO" id="GO:0016798">
    <property type="term" value="F:hydrolase activity, acting on glycosyl bonds"/>
    <property type="evidence" value="ECO:0007669"/>
    <property type="project" value="InterPro"/>
</dbReference>
<keyword evidence="5" id="KW-1133">Transmembrane helix</keyword>
<dbReference type="Gene3D" id="2.60.120.260">
    <property type="entry name" value="Galactose-binding domain-like"/>
    <property type="match status" value="1"/>
</dbReference>
<evidence type="ECO:0000256" key="4">
    <source>
        <dbReference type="SAM" id="MobiDB-lite"/>
    </source>
</evidence>
<dbReference type="InterPro" id="IPR008979">
    <property type="entry name" value="Galactose-bd-like_sf"/>
</dbReference>
<keyword evidence="5" id="KW-0472">Membrane</keyword>
<keyword evidence="5" id="KW-0812">Transmembrane</keyword>
<evidence type="ECO:0000256" key="5">
    <source>
        <dbReference type="SAM" id="Phobius"/>
    </source>
</evidence>
<reference evidence="8" key="1">
    <citation type="submission" date="2020-06" db="EMBL/GenBank/DDBJ databases">
        <title>Draft genome sequences of strains closely related to Aspergillus parafelis and Aspergillus hiratsukae.</title>
        <authorList>
            <person name="Dos Santos R.A.C."/>
            <person name="Rivero-Menendez O."/>
            <person name="Steenwyk J.L."/>
            <person name="Mead M.E."/>
            <person name="Goldman G.H."/>
            <person name="Alastruey-Izquierdo A."/>
            <person name="Rokas A."/>
        </authorList>
    </citation>
    <scope>NUCLEOTIDE SEQUENCE</scope>
    <source>
        <strain evidence="8">CNM-CM5793</strain>
    </source>
</reference>
<dbReference type="AlphaFoldDB" id="A0A8H6PGG3"/>
<dbReference type="InterPro" id="IPR003305">
    <property type="entry name" value="CenC_carb-bd"/>
</dbReference>
<dbReference type="Pfam" id="PF02018">
    <property type="entry name" value="CBM_4_9"/>
    <property type="match status" value="1"/>
</dbReference>
<accession>A0A8H6PGG3</accession>
<name>A0A8H6PGG3_9EURO</name>
<dbReference type="SUPFAM" id="SSF49785">
    <property type="entry name" value="Galactose-binding domain-like"/>
    <property type="match status" value="1"/>
</dbReference>
<protein>
    <recommendedName>
        <fullName evidence="7">CBM-cenC domain-containing protein</fullName>
    </recommendedName>
</protein>
<keyword evidence="9" id="KW-1185">Reference proteome</keyword>
<evidence type="ECO:0000256" key="3">
    <source>
        <dbReference type="ARBA" id="ARBA00023326"/>
    </source>
</evidence>
<organism evidence="8 9">
    <name type="scientific">Aspergillus hiratsukae</name>
    <dbReference type="NCBI Taxonomy" id="1194566"/>
    <lineage>
        <taxon>Eukaryota</taxon>
        <taxon>Fungi</taxon>
        <taxon>Dikarya</taxon>
        <taxon>Ascomycota</taxon>
        <taxon>Pezizomycotina</taxon>
        <taxon>Eurotiomycetes</taxon>
        <taxon>Eurotiomycetidae</taxon>
        <taxon>Eurotiales</taxon>
        <taxon>Aspergillaceae</taxon>
        <taxon>Aspergillus</taxon>
        <taxon>Aspergillus subgen. Fumigati</taxon>
    </lineage>
</organism>
<evidence type="ECO:0000313" key="9">
    <source>
        <dbReference type="Proteomes" id="UP000630445"/>
    </source>
</evidence>
<comment type="caution">
    <text evidence="8">The sequence shown here is derived from an EMBL/GenBank/DDBJ whole genome shotgun (WGS) entry which is preliminary data.</text>
</comment>
<keyword evidence="1" id="KW-0378">Hydrolase</keyword>
<feature type="domain" description="CBM-cenC" evidence="7">
    <location>
        <begin position="39"/>
        <end position="160"/>
    </location>
</feature>
<feature type="compositionally biased region" description="Low complexity" evidence="4">
    <location>
        <begin position="709"/>
        <end position="736"/>
    </location>
</feature>
<evidence type="ECO:0000256" key="1">
    <source>
        <dbReference type="ARBA" id="ARBA00022801"/>
    </source>
</evidence>
<proteinExistence type="predicted"/>
<feature type="compositionally biased region" description="Polar residues" evidence="4">
    <location>
        <begin position="662"/>
        <end position="671"/>
    </location>
</feature>
<keyword evidence="6" id="KW-0732">Signal</keyword>
<feature type="signal peptide" evidence="6">
    <location>
        <begin position="1"/>
        <end position="21"/>
    </location>
</feature>
<feature type="compositionally biased region" description="Low complexity" evidence="4">
    <location>
        <begin position="611"/>
        <end position="636"/>
    </location>
</feature>
<evidence type="ECO:0000256" key="2">
    <source>
        <dbReference type="ARBA" id="ARBA00023277"/>
    </source>
</evidence>
<feature type="chain" id="PRO_5034954724" description="CBM-cenC domain-containing protein" evidence="6">
    <location>
        <begin position="22"/>
        <end position="777"/>
    </location>
</feature>
<dbReference type="Proteomes" id="UP000630445">
    <property type="component" value="Unassembled WGS sequence"/>
</dbReference>
<dbReference type="EMBL" id="JACBAD010001816">
    <property type="protein sequence ID" value="KAF7133753.1"/>
    <property type="molecule type" value="Genomic_DNA"/>
</dbReference>
<dbReference type="GO" id="GO:0000272">
    <property type="term" value="P:polysaccharide catabolic process"/>
    <property type="evidence" value="ECO:0007669"/>
    <property type="project" value="UniProtKB-KW"/>
</dbReference>
<sequence>MRYLSAAIVLPLVLLGQLSQADTEVITSTKVSCTTQSVNLFTNPSFETGSTSPWKSLIGPMTPISVISDNTEDGQYAAQLSWVGSPNYAMSQTVTGLQVGTTYTFSFDYKITQARGYTTCMFYAAHDTTIVLERATAYYSPSAGQPWNTLSATLTATSSSHTFTMWAFCSLFTVYQLDSHTHAQLTAGLYPDSSQQCGDHVPGDSIQLGGRFAFCNLGADSKCNTFKFTHGQCASVLGHSGACCFLSCGLLGGISVLVGGADHFFHGHPISFCHPSAFTWKLFSCVVILYYPGLGTNFNPIIICPTIQQRHTEFFHFWASIAVLITRTVRQSFTHISSFFRRAGGHNLSLVECQSLLHSRGAFEFLLGAARLSLTLVESSSDYVLVQPSILPSLIPRWAIESIIRSQCRSNLAHRSFCTVVCNSYPLAAVHHIDCPNHPDCYGDRLPVHCPRLPCVGLTEATTSATSTADVHPSSLGESTTSTIFTTRTATITACPSSMTNCPASHKSTYTTTETVLVSTTICPVTAAERPTITGVPGPATTTGSHALPGGGSVDVITSTVLTTRTATVTACPSTVPNCPATAKSTFVTTETLVASTVVLTVERAATPTAIPTIPAAGSPSTSTSESGSTNEQGTGHESSSDTASGAQSGVGTAVNAHESAPYSTAGSASSGGKDVAPLGANGDVPNYNHTLPAGTPTSLRTSTAFRIPSSRPSSLTSTAGSSAASLSTSSQASGSHTVTGTAASALFTGSASPAATGSSFGLLFVAIATLIPFLFS</sequence>
<gene>
    <name evidence="8" type="ORF">CNMCM5793_005107</name>
</gene>
<feature type="transmembrane region" description="Helical" evidence="5">
    <location>
        <begin position="755"/>
        <end position="776"/>
    </location>
</feature>
<evidence type="ECO:0000313" key="8">
    <source>
        <dbReference type="EMBL" id="KAF7133753.1"/>
    </source>
</evidence>
<dbReference type="OrthoDB" id="3565477at2759"/>
<evidence type="ECO:0000256" key="6">
    <source>
        <dbReference type="SAM" id="SignalP"/>
    </source>
</evidence>
<evidence type="ECO:0000259" key="7">
    <source>
        <dbReference type="Pfam" id="PF02018"/>
    </source>
</evidence>
<keyword evidence="3" id="KW-0624">Polysaccharide degradation</keyword>
<feature type="compositionally biased region" description="Polar residues" evidence="4">
    <location>
        <begin position="696"/>
        <end position="705"/>
    </location>
</feature>
<feature type="compositionally biased region" description="Polar residues" evidence="4">
    <location>
        <begin position="637"/>
        <end position="651"/>
    </location>
</feature>
<keyword evidence="2" id="KW-0119">Carbohydrate metabolism</keyword>
<feature type="region of interest" description="Disordered" evidence="4">
    <location>
        <begin position="611"/>
        <end position="736"/>
    </location>
</feature>